<organism evidence="1 2">
    <name type="scientific">Xenopus laevis</name>
    <name type="common">African clawed frog</name>
    <dbReference type="NCBI Taxonomy" id="8355"/>
    <lineage>
        <taxon>Eukaryota</taxon>
        <taxon>Metazoa</taxon>
        <taxon>Chordata</taxon>
        <taxon>Craniata</taxon>
        <taxon>Vertebrata</taxon>
        <taxon>Euteleostomi</taxon>
        <taxon>Amphibia</taxon>
        <taxon>Batrachia</taxon>
        <taxon>Anura</taxon>
        <taxon>Pipoidea</taxon>
        <taxon>Pipidae</taxon>
        <taxon>Xenopodinae</taxon>
        <taxon>Xenopus</taxon>
        <taxon>Xenopus</taxon>
    </lineage>
</organism>
<sequence>MLLAMQIYMQATRGECLPTVFTNEFLVCQLFCYFGYDRGGLAMPCHLFASVQSLSMSIEKTAELSLVYYNGITMYLEV</sequence>
<name>A0A974C824_XENLA</name>
<dbReference type="Proteomes" id="UP000694892">
    <property type="component" value="Chromosome 8L"/>
</dbReference>
<protein>
    <submittedName>
        <fullName evidence="1">Uncharacterized protein</fullName>
    </submittedName>
</protein>
<dbReference type="EMBL" id="CM004480">
    <property type="protein sequence ID" value="OCT68380.1"/>
    <property type="molecule type" value="Genomic_DNA"/>
</dbReference>
<evidence type="ECO:0000313" key="1">
    <source>
        <dbReference type="EMBL" id="OCT68380.1"/>
    </source>
</evidence>
<dbReference type="AlphaFoldDB" id="A0A974C824"/>
<proteinExistence type="predicted"/>
<gene>
    <name evidence="1" type="ORF">XELAEV_18039679mg</name>
</gene>
<reference evidence="2" key="1">
    <citation type="journal article" date="2016" name="Nature">
        <title>Genome evolution in the allotetraploid frog Xenopus laevis.</title>
        <authorList>
            <person name="Session A.M."/>
            <person name="Uno Y."/>
            <person name="Kwon T."/>
            <person name="Chapman J.A."/>
            <person name="Toyoda A."/>
            <person name="Takahashi S."/>
            <person name="Fukui A."/>
            <person name="Hikosaka A."/>
            <person name="Suzuki A."/>
            <person name="Kondo M."/>
            <person name="van Heeringen S.J."/>
            <person name="Quigley I."/>
            <person name="Heinz S."/>
            <person name="Ogino H."/>
            <person name="Ochi H."/>
            <person name="Hellsten U."/>
            <person name="Lyons J.B."/>
            <person name="Simakov O."/>
            <person name="Putnam N."/>
            <person name="Stites J."/>
            <person name="Kuroki Y."/>
            <person name="Tanaka T."/>
            <person name="Michiue T."/>
            <person name="Watanabe M."/>
            <person name="Bogdanovic O."/>
            <person name="Lister R."/>
            <person name="Georgiou G."/>
            <person name="Paranjpe S.S."/>
            <person name="van Kruijsbergen I."/>
            <person name="Shu S."/>
            <person name="Carlson J."/>
            <person name="Kinoshita T."/>
            <person name="Ohta Y."/>
            <person name="Mawaribuchi S."/>
            <person name="Jenkins J."/>
            <person name="Grimwood J."/>
            <person name="Schmutz J."/>
            <person name="Mitros T."/>
            <person name="Mozaffari S.V."/>
            <person name="Suzuki Y."/>
            <person name="Haramoto Y."/>
            <person name="Yamamoto T.S."/>
            <person name="Takagi C."/>
            <person name="Heald R."/>
            <person name="Miller K."/>
            <person name="Haudenschild C."/>
            <person name="Kitzman J."/>
            <person name="Nakayama T."/>
            <person name="Izutsu Y."/>
            <person name="Robert J."/>
            <person name="Fortriede J."/>
            <person name="Burns K."/>
            <person name="Lotay V."/>
            <person name="Karimi K."/>
            <person name="Yasuoka Y."/>
            <person name="Dichmann D.S."/>
            <person name="Flajnik M.F."/>
            <person name="Houston D.W."/>
            <person name="Shendure J."/>
            <person name="DuPasquier L."/>
            <person name="Vize P.D."/>
            <person name="Zorn A.M."/>
            <person name="Ito M."/>
            <person name="Marcotte E.M."/>
            <person name="Wallingford J.B."/>
            <person name="Ito Y."/>
            <person name="Asashima M."/>
            <person name="Ueno N."/>
            <person name="Matsuda Y."/>
            <person name="Veenstra G.J."/>
            <person name="Fujiyama A."/>
            <person name="Harland R.M."/>
            <person name="Taira M."/>
            <person name="Rokhsar D.S."/>
        </authorList>
    </citation>
    <scope>NUCLEOTIDE SEQUENCE [LARGE SCALE GENOMIC DNA]</scope>
    <source>
        <strain evidence="2">J</strain>
    </source>
</reference>
<accession>A0A974C824</accession>
<evidence type="ECO:0000313" key="2">
    <source>
        <dbReference type="Proteomes" id="UP000694892"/>
    </source>
</evidence>